<reference evidence="4" key="1">
    <citation type="submission" date="2016-10" db="EMBL/GenBank/DDBJ databases">
        <authorList>
            <person name="Varghese N."/>
            <person name="Submissions S."/>
        </authorList>
    </citation>
    <scope>NUCLEOTIDE SEQUENCE [LARGE SCALE GENOMIC DNA]</scope>
    <source>
        <strain evidence="4">SLH 33</strain>
    </source>
</reference>
<dbReference type="OrthoDB" id="60095at2157"/>
<evidence type="ECO:0000313" key="3">
    <source>
        <dbReference type="EMBL" id="SET00940.1"/>
    </source>
</evidence>
<dbReference type="InterPro" id="IPR041652">
    <property type="entry name" value="DUF5616"/>
</dbReference>
<dbReference type="STRING" id="1353158.SAMN04488587_1922"/>
<feature type="domain" description="DUF434" evidence="1">
    <location>
        <begin position="15"/>
        <end position="70"/>
    </location>
</feature>
<dbReference type="PANTHER" id="PTHR42252">
    <property type="entry name" value="DUF5616 DOMAIN-CONTAINING PROTEIN"/>
    <property type="match status" value="1"/>
</dbReference>
<evidence type="ECO:0000259" key="2">
    <source>
        <dbReference type="Pfam" id="PF18481"/>
    </source>
</evidence>
<dbReference type="Pfam" id="PF04256">
    <property type="entry name" value="DUF434"/>
    <property type="match status" value="1"/>
</dbReference>
<dbReference type="Pfam" id="PF18481">
    <property type="entry name" value="DUF5616"/>
    <property type="match status" value="1"/>
</dbReference>
<keyword evidence="4" id="KW-1185">Reference proteome</keyword>
<evidence type="ECO:0000313" key="4">
    <source>
        <dbReference type="Proteomes" id="UP000243338"/>
    </source>
</evidence>
<accession>A0A1I0B2K3</accession>
<dbReference type="AlphaFoldDB" id="A0A1I0B2K3"/>
<dbReference type="RefSeq" id="WP_091690382.1">
    <property type="nucleotide sequence ID" value="NZ_CAAGSJ010000007.1"/>
</dbReference>
<dbReference type="EMBL" id="FOHQ01000006">
    <property type="protein sequence ID" value="SET00940.1"/>
    <property type="molecule type" value="Genomic_DNA"/>
</dbReference>
<sequence length="244" mass="27730">MSDGYLLPADQLKEKLSEPAMDIRYLLSRGYTRKSAVTFVSDHYRLTEQERHILTRLVVSPEIADNRSKKKLGCSQLKGCDVFVDGYNVLITIETELKNEPIWFADDGFLRDTSGIFRNHKITDTTCMAVDEMLSTLSTLKVRTATILLDSQMSNSGKLAQFILKRSKDHTFKTDARTSKHVDFDLKEAGSHAVIATADSIIVDAVEKVVDITECWMKQNAKSDKPFTLNAHVRERSETWNRYC</sequence>
<evidence type="ECO:0000259" key="1">
    <source>
        <dbReference type="Pfam" id="PF04256"/>
    </source>
</evidence>
<evidence type="ECO:0008006" key="5">
    <source>
        <dbReference type="Google" id="ProtNLM"/>
    </source>
</evidence>
<gene>
    <name evidence="3" type="ORF">SAMN04488587_1922</name>
</gene>
<dbReference type="InterPro" id="IPR007368">
    <property type="entry name" value="DUF434"/>
</dbReference>
<organism evidence="3 4">
    <name type="scientific">Methanococcoides vulcani</name>
    <dbReference type="NCBI Taxonomy" id="1353158"/>
    <lineage>
        <taxon>Archaea</taxon>
        <taxon>Methanobacteriati</taxon>
        <taxon>Methanobacteriota</taxon>
        <taxon>Stenosarchaea group</taxon>
        <taxon>Methanomicrobia</taxon>
        <taxon>Methanosarcinales</taxon>
        <taxon>Methanosarcinaceae</taxon>
        <taxon>Methanococcoides</taxon>
    </lineage>
</organism>
<name>A0A1I0B2K3_9EURY</name>
<protein>
    <recommendedName>
        <fullName evidence="5">DUF434 domain-containing protein</fullName>
    </recommendedName>
</protein>
<dbReference type="Proteomes" id="UP000243338">
    <property type="component" value="Unassembled WGS sequence"/>
</dbReference>
<dbReference type="PANTHER" id="PTHR42252:SF1">
    <property type="entry name" value="DUF434 DOMAIN-CONTAINING PROTEIN"/>
    <property type="match status" value="1"/>
</dbReference>
<feature type="domain" description="DUF5616" evidence="2">
    <location>
        <begin position="75"/>
        <end position="214"/>
    </location>
</feature>
<proteinExistence type="predicted"/>